<evidence type="ECO:0000259" key="1">
    <source>
        <dbReference type="Pfam" id="PF20612"/>
    </source>
</evidence>
<feature type="domain" description="SHOCT-like" evidence="1">
    <location>
        <begin position="24"/>
        <end position="70"/>
    </location>
</feature>
<dbReference type="EMBL" id="SMAA01000014">
    <property type="protein sequence ID" value="TCS77612.1"/>
    <property type="molecule type" value="Genomic_DNA"/>
</dbReference>
<dbReference type="OrthoDB" id="1708280at2"/>
<dbReference type="Pfam" id="PF20612">
    <property type="entry name" value="SHOCT_2"/>
    <property type="match status" value="1"/>
</dbReference>
<sequence length="75" mass="8406">MEIRTVAGNWQPSTPKEKATTIALQQDCGYHKAQQLLQSMYNANLISLQEFNAVTKLNRQAFAPFLVELLPKISG</sequence>
<dbReference type="Proteomes" id="UP000295188">
    <property type="component" value="Unassembled WGS sequence"/>
</dbReference>
<gene>
    <name evidence="2" type="ORF">EDC37_11413</name>
</gene>
<comment type="caution">
    <text evidence="2">The sequence shown here is derived from an EMBL/GenBank/DDBJ whole genome shotgun (WGS) entry which is preliminary data.</text>
</comment>
<name>A0A4V2URG0_9FIRM</name>
<dbReference type="RefSeq" id="WP_132550624.1">
    <property type="nucleotide sequence ID" value="NZ_SMAA01000014.1"/>
</dbReference>
<keyword evidence="3" id="KW-1185">Reference proteome</keyword>
<evidence type="ECO:0000313" key="3">
    <source>
        <dbReference type="Proteomes" id="UP000295188"/>
    </source>
</evidence>
<dbReference type="InterPro" id="IPR046749">
    <property type="entry name" value="SHOCT_2"/>
</dbReference>
<dbReference type="AlphaFoldDB" id="A0A4V2URG0"/>
<accession>A0A4V2URG0</accession>
<proteinExistence type="predicted"/>
<protein>
    <recommendedName>
        <fullName evidence="1">SHOCT-like domain-containing protein</fullName>
    </recommendedName>
</protein>
<organism evidence="2 3">
    <name type="scientific">Pectinatus cerevisiiphilus</name>
    <dbReference type="NCBI Taxonomy" id="86956"/>
    <lineage>
        <taxon>Bacteria</taxon>
        <taxon>Bacillati</taxon>
        <taxon>Bacillota</taxon>
        <taxon>Negativicutes</taxon>
        <taxon>Selenomonadales</taxon>
        <taxon>Selenomonadaceae</taxon>
        <taxon>Pectinatus</taxon>
    </lineage>
</organism>
<reference evidence="2 3" key="1">
    <citation type="submission" date="2019-03" db="EMBL/GenBank/DDBJ databases">
        <title>Genomic Encyclopedia of Type Strains, Phase IV (KMG-IV): sequencing the most valuable type-strain genomes for metagenomic binning, comparative biology and taxonomic classification.</title>
        <authorList>
            <person name="Goeker M."/>
        </authorList>
    </citation>
    <scope>NUCLEOTIDE SEQUENCE [LARGE SCALE GENOMIC DNA]</scope>
    <source>
        <strain evidence="2 3">DSM 20467</strain>
    </source>
</reference>
<evidence type="ECO:0000313" key="2">
    <source>
        <dbReference type="EMBL" id="TCS77612.1"/>
    </source>
</evidence>